<dbReference type="EMBL" id="CP039346">
    <property type="protein sequence ID" value="QCD83484.1"/>
    <property type="molecule type" value="Genomic_DNA"/>
</dbReference>
<feature type="compositionally biased region" description="Acidic residues" evidence="1">
    <location>
        <begin position="19"/>
        <end position="36"/>
    </location>
</feature>
<proteinExistence type="predicted"/>
<sequence>MHSKVVFHRHYGLTLHLEDQEEENDEEVSSNDDEQHDSDMPAGPLQRVGAYLWCLKNLTSSWCIAY</sequence>
<evidence type="ECO:0000313" key="3">
    <source>
        <dbReference type="Proteomes" id="UP000501690"/>
    </source>
</evidence>
<evidence type="ECO:0000313" key="2">
    <source>
        <dbReference type="EMBL" id="QCD83484.1"/>
    </source>
</evidence>
<evidence type="ECO:0000256" key="1">
    <source>
        <dbReference type="SAM" id="MobiDB-lite"/>
    </source>
</evidence>
<feature type="region of interest" description="Disordered" evidence="1">
    <location>
        <begin position="16"/>
        <end position="42"/>
    </location>
</feature>
<accession>A0A4D6L4Y1</accession>
<protein>
    <submittedName>
        <fullName evidence="2">Uncharacterized protein</fullName>
    </submittedName>
</protein>
<reference evidence="2 3" key="1">
    <citation type="submission" date="2019-04" db="EMBL/GenBank/DDBJ databases">
        <title>An improved genome assembly and genetic linkage map for asparagus bean, Vigna unguiculata ssp. sesquipedialis.</title>
        <authorList>
            <person name="Xia Q."/>
            <person name="Zhang R."/>
            <person name="Dong Y."/>
        </authorList>
    </citation>
    <scope>NUCLEOTIDE SEQUENCE [LARGE SCALE GENOMIC DNA]</scope>
    <source>
        <tissue evidence="2">Leaf</tissue>
    </source>
</reference>
<dbReference type="AlphaFoldDB" id="A0A4D6L4Y1"/>
<dbReference type="Proteomes" id="UP000501690">
    <property type="component" value="Linkage Group LG2"/>
</dbReference>
<keyword evidence="3" id="KW-1185">Reference proteome</keyword>
<name>A0A4D6L4Y1_VIGUN</name>
<gene>
    <name evidence="2" type="ORF">DEO72_LG2g3828</name>
</gene>
<organism evidence="2 3">
    <name type="scientific">Vigna unguiculata</name>
    <name type="common">Cowpea</name>
    <dbReference type="NCBI Taxonomy" id="3917"/>
    <lineage>
        <taxon>Eukaryota</taxon>
        <taxon>Viridiplantae</taxon>
        <taxon>Streptophyta</taxon>
        <taxon>Embryophyta</taxon>
        <taxon>Tracheophyta</taxon>
        <taxon>Spermatophyta</taxon>
        <taxon>Magnoliopsida</taxon>
        <taxon>eudicotyledons</taxon>
        <taxon>Gunneridae</taxon>
        <taxon>Pentapetalae</taxon>
        <taxon>rosids</taxon>
        <taxon>fabids</taxon>
        <taxon>Fabales</taxon>
        <taxon>Fabaceae</taxon>
        <taxon>Papilionoideae</taxon>
        <taxon>50 kb inversion clade</taxon>
        <taxon>NPAAA clade</taxon>
        <taxon>indigoferoid/millettioid clade</taxon>
        <taxon>Phaseoleae</taxon>
        <taxon>Vigna</taxon>
    </lineage>
</organism>